<reference evidence="2" key="1">
    <citation type="journal article" date="2021" name="Genome Biol. Evol.">
        <title>The assembled and annotated genome of the fairy-ring fungus Marasmius oreades.</title>
        <authorList>
            <person name="Hiltunen M."/>
            <person name="Ament-Velasquez S.L."/>
            <person name="Johannesson H."/>
        </authorList>
    </citation>
    <scope>NUCLEOTIDE SEQUENCE</scope>
    <source>
        <strain evidence="2">03SP1</strain>
    </source>
</reference>
<dbReference type="GeneID" id="66081723"/>
<dbReference type="SUPFAM" id="SSF89796">
    <property type="entry name" value="CoA-transferase family III (CaiB/BaiF)"/>
    <property type="match status" value="2"/>
</dbReference>
<accession>A0A9P7RS67</accession>
<dbReference type="Proteomes" id="UP001049176">
    <property type="component" value="Chromosome 8"/>
</dbReference>
<dbReference type="Gene3D" id="3.40.50.10540">
    <property type="entry name" value="Crotonobetainyl-coa:carnitine coa-transferase, domain 1"/>
    <property type="match status" value="1"/>
</dbReference>
<protein>
    <submittedName>
        <fullName evidence="2">Uncharacterized protein</fullName>
    </submittedName>
</protein>
<evidence type="ECO:0000256" key="1">
    <source>
        <dbReference type="ARBA" id="ARBA00008383"/>
    </source>
</evidence>
<evidence type="ECO:0000313" key="2">
    <source>
        <dbReference type="EMBL" id="KAG7088677.1"/>
    </source>
</evidence>
<dbReference type="InterPro" id="IPR052985">
    <property type="entry name" value="CoA-trans_III_biosynth/detox"/>
</dbReference>
<dbReference type="GO" id="GO:0003824">
    <property type="term" value="F:catalytic activity"/>
    <property type="evidence" value="ECO:0007669"/>
    <property type="project" value="InterPro"/>
</dbReference>
<dbReference type="AlphaFoldDB" id="A0A9P7RS67"/>
<sequence>MGIYRTKGDGYVRLHTNFPHHRKGLLDILKIEDTPAVTRDQVQEALLQWTALDFENAAQEKGICAFAMRSFQEWDSTPQAKALLNTPPLYIRKIADVPVPERMTSDFKHPLEGIKVLDLSRVLAGPVGGRILAAHGADVLLVTSPNLPPLPALDADTSRGKRTTQLDLTSKDGLEKLRELAGEADVFLQAYRPGALENKGFGVQDIVQLTKNRGRGVICANLCAWGWEGPWKDRRGFDSLVQTASGLNIAEAEAYAKYTGTEDIPLSPTVVLKNLAPRLSRVRKIKKFKKIQKNACKLF</sequence>
<comment type="similarity">
    <text evidence="1">Belongs to the CoA-transferase III family.</text>
</comment>
<evidence type="ECO:0000313" key="3">
    <source>
        <dbReference type="Proteomes" id="UP001049176"/>
    </source>
</evidence>
<keyword evidence="3" id="KW-1185">Reference proteome</keyword>
<dbReference type="RefSeq" id="XP_043005148.1">
    <property type="nucleotide sequence ID" value="XM_043157780.1"/>
</dbReference>
<dbReference type="InterPro" id="IPR023606">
    <property type="entry name" value="CoA-Trfase_III_dom_1_sf"/>
</dbReference>
<name>A0A9P7RS67_9AGAR</name>
<dbReference type="EMBL" id="CM032188">
    <property type="protein sequence ID" value="KAG7088677.1"/>
    <property type="molecule type" value="Genomic_DNA"/>
</dbReference>
<gene>
    <name evidence="2" type="ORF">E1B28_012648</name>
</gene>
<organism evidence="2 3">
    <name type="scientific">Marasmius oreades</name>
    <name type="common">fairy-ring Marasmius</name>
    <dbReference type="NCBI Taxonomy" id="181124"/>
    <lineage>
        <taxon>Eukaryota</taxon>
        <taxon>Fungi</taxon>
        <taxon>Dikarya</taxon>
        <taxon>Basidiomycota</taxon>
        <taxon>Agaricomycotina</taxon>
        <taxon>Agaricomycetes</taxon>
        <taxon>Agaricomycetidae</taxon>
        <taxon>Agaricales</taxon>
        <taxon>Marasmiineae</taxon>
        <taxon>Marasmiaceae</taxon>
        <taxon>Marasmius</taxon>
    </lineage>
</organism>
<proteinExistence type="inferred from homology"/>
<dbReference type="InterPro" id="IPR003673">
    <property type="entry name" value="CoA-Trfase_fam_III"/>
</dbReference>
<dbReference type="PANTHER" id="PTHR48229:SF1">
    <property type="entry name" value="ALPHA METHYLACYL-COA RACEMASE-RELATED"/>
    <property type="match status" value="1"/>
</dbReference>
<dbReference type="OrthoDB" id="2308815at2759"/>
<dbReference type="Pfam" id="PF02515">
    <property type="entry name" value="CoA_transf_3"/>
    <property type="match status" value="1"/>
</dbReference>
<dbReference type="PANTHER" id="PTHR48229">
    <property type="entry name" value="CAIB/BAIF FAMILY ENZYME (AFU_ORTHOLOGUE AFUA_1G05360)-RELATED"/>
    <property type="match status" value="1"/>
</dbReference>
<comment type="caution">
    <text evidence="2">The sequence shown here is derived from an EMBL/GenBank/DDBJ whole genome shotgun (WGS) entry which is preliminary data.</text>
</comment>